<dbReference type="PRINTS" id="PR00439">
    <property type="entry name" value="11SGLOBULIN"/>
</dbReference>
<dbReference type="Gene3D" id="2.60.120.10">
    <property type="entry name" value="Jelly Rolls"/>
    <property type="match status" value="2"/>
</dbReference>
<comment type="similarity">
    <text evidence="1">Belongs to the 11S seed storage protein (globulins) family.</text>
</comment>
<dbReference type="Pfam" id="PF00190">
    <property type="entry name" value="Cupin_1"/>
    <property type="match status" value="2"/>
</dbReference>
<evidence type="ECO:0000256" key="3">
    <source>
        <dbReference type="ARBA" id="ARBA00023129"/>
    </source>
</evidence>
<keyword evidence="9" id="KW-1185">Reference proteome</keyword>
<reference evidence="8 9" key="1">
    <citation type="journal article" date="2020" name="Nat. Commun.">
        <title>Genome of Tripterygium wilfordii and identification of cytochrome P450 involved in triptolide biosynthesis.</title>
        <authorList>
            <person name="Tu L."/>
            <person name="Su P."/>
            <person name="Zhang Z."/>
            <person name="Gao L."/>
            <person name="Wang J."/>
            <person name="Hu T."/>
            <person name="Zhou J."/>
            <person name="Zhang Y."/>
            <person name="Zhao Y."/>
            <person name="Liu Y."/>
            <person name="Song Y."/>
            <person name="Tong Y."/>
            <person name="Lu Y."/>
            <person name="Yang J."/>
            <person name="Xu C."/>
            <person name="Jia M."/>
            <person name="Peters R.J."/>
            <person name="Huang L."/>
            <person name="Gao W."/>
        </authorList>
    </citation>
    <scope>NUCLEOTIDE SEQUENCE [LARGE SCALE GENOMIC DNA]</scope>
    <source>
        <strain evidence="9">cv. XIE 37</strain>
        <tissue evidence="8">Leaf</tissue>
    </source>
</reference>
<dbReference type="InParanoid" id="A0A7J7D670"/>
<dbReference type="EMBL" id="JAAARO010000010">
    <property type="protein sequence ID" value="KAF5741847.1"/>
    <property type="molecule type" value="Genomic_DNA"/>
</dbReference>
<evidence type="ECO:0000259" key="7">
    <source>
        <dbReference type="SMART" id="SM00835"/>
    </source>
</evidence>
<dbReference type="InterPro" id="IPR014710">
    <property type="entry name" value="RmlC-like_jellyroll"/>
</dbReference>
<evidence type="ECO:0000256" key="6">
    <source>
        <dbReference type="SAM" id="SignalP"/>
    </source>
</evidence>
<sequence length="477" mass="54234">MASKLLALALLSLFVYAAVGDRQSEKQQQRDRDFTQKCRLQRITRSQPSQRFESEGGVTEIWDQDEDQFQCAGFATMRHTVKPNSLSLPKFSPAPSLVYIEQGSGMLGITIAGCPETFHSTEQGQRSRDVRSSGQQRDQHQKVRRFRKGDIIVAPAGAASWCYNDGDEDVIAVTFHDLTNSENQLDWNLREFMLAGGLPRQRMQERRREGRRGTQSQRVQDTFQNVLRPFDQDLLSEALNVPSNIVQQMQQEDNRGLIVRCEKEMMRMISPEEEQEEGYELEHPRGGRNLPQQNGMEETYCSMKFKTNMDARRKSDFYGRGAGGINIVSESKLPILQYLHLSAEKGHLMPNALFTPHWTVNEQTVFYTLRGEAQVQIVDHRGNTVMDERVKEGDMHVLPQYYACVMRAGSEGYEWMAVKTSSRPEKSPMAGYTSVLRGMPNDVLANAFQISPSEARQLKTNRDPQSLVLTPVGRISS</sequence>
<feature type="region of interest" description="Disordered" evidence="5">
    <location>
        <begin position="120"/>
        <end position="144"/>
    </location>
</feature>
<evidence type="ECO:0000256" key="1">
    <source>
        <dbReference type="ARBA" id="ARBA00007178"/>
    </source>
</evidence>
<dbReference type="Proteomes" id="UP000593562">
    <property type="component" value="Unassembled WGS sequence"/>
</dbReference>
<feature type="domain" description="Cupin type-1" evidence="7">
    <location>
        <begin position="307"/>
        <end position="456"/>
    </location>
</feature>
<evidence type="ECO:0000256" key="2">
    <source>
        <dbReference type="ARBA" id="ARBA00022761"/>
    </source>
</evidence>
<comment type="caution">
    <text evidence="8">The sequence shown here is derived from an EMBL/GenBank/DDBJ whole genome shotgun (WGS) entry which is preliminary data.</text>
</comment>
<organism evidence="8 9">
    <name type="scientific">Tripterygium wilfordii</name>
    <name type="common">Thunder God vine</name>
    <dbReference type="NCBI Taxonomy" id="458696"/>
    <lineage>
        <taxon>Eukaryota</taxon>
        <taxon>Viridiplantae</taxon>
        <taxon>Streptophyta</taxon>
        <taxon>Embryophyta</taxon>
        <taxon>Tracheophyta</taxon>
        <taxon>Spermatophyta</taxon>
        <taxon>Magnoliopsida</taxon>
        <taxon>eudicotyledons</taxon>
        <taxon>Gunneridae</taxon>
        <taxon>Pentapetalae</taxon>
        <taxon>rosids</taxon>
        <taxon>fabids</taxon>
        <taxon>Celastrales</taxon>
        <taxon>Celastraceae</taxon>
        <taxon>Tripterygium</taxon>
    </lineage>
</organism>
<dbReference type="AlphaFoldDB" id="A0A7J7D670"/>
<dbReference type="GO" id="GO:0045735">
    <property type="term" value="F:nutrient reservoir activity"/>
    <property type="evidence" value="ECO:0007669"/>
    <property type="project" value="UniProtKB-KW"/>
</dbReference>
<keyword evidence="6" id="KW-0732">Signal</keyword>
<dbReference type="InterPro" id="IPR050253">
    <property type="entry name" value="Seed_Storage-Functional"/>
</dbReference>
<dbReference type="PANTHER" id="PTHR31189">
    <property type="entry name" value="OS03G0336100 PROTEIN-RELATED"/>
    <property type="match status" value="1"/>
</dbReference>
<evidence type="ECO:0000313" key="8">
    <source>
        <dbReference type="EMBL" id="KAF5741847.1"/>
    </source>
</evidence>
<keyword evidence="2" id="KW-0758">Storage protein</keyword>
<gene>
    <name evidence="8" type="ORF">HS088_TW10G00853</name>
</gene>
<feature type="signal peptide" evidence="6">
    <location>
        <begin position="1"/>
        <end position="20"/>
    </location>
</feature>
<dbReference type="SMART" id="SM00835">
    <property type="entry name" value="Cupin_1"/>
    <property type="match status" value="2"/>
</dbReference>
<keyword evidence="4" id="KW-1015">Disulfide bond</keyword>
<dbReference type="PANTHER" id="PTHR31189:SF54">
    <property type="entry name" value="11S GLOBULIN SEED STORAGE PROTEIN 2-LIKE"/>
    <property type="match status" value="1"/>
</dbReference>
<feature type="chain" id="PRO_5029562405" description="Cupin type-1 domain-containing protein" evidence="6">
    <location>
        <begin position="21"/>
        <end position="477"/>
    </location>
</feature>
<keyword evidence="3" id="KW-0708">Seed storage protein</keyword>
<dbReference type="CDD" id="cd02242">
    <property type="entry name" value="cupin_11S_legumin_N"/>
    <property type="match status" value="1"/>
</dbReference>
<feature type="compositionally biased region" description="Basic and acidic residues" evidence="5">
    <location>
        <begin position="125"/>
        <end position="141"/>
    </location>
</feature>
<dbReference type="OrthoDB" id="1903982at2759"/>
<accession>A0A7J7D670</accession>
<dbReference type="InterPro" id="IPR006045">
    <property type="entry name" value="Cupin_1"/>
</dbReference>
<feature type="region of interest" description="Disordered" evidence="5">
    <location>
        <begin position="272"/>
        <end position="294"/>
    </location>
</feature>
<evidence type="ECO:0000256" key="4">
    <source>
        <dbReference type="ARBA" id="ARBA00023157"/>
    </source>
</evidence>
<dbReference type="InterPro" id="IPR006044">
    <property type="entry name" value="11S_seedstore_pln"/>
</dbReference>
<evidence type="ECO:0000313" key="9">
    <source>
        <dbReference type="Proteomes" id="UP000593562"/>
    </source>
</evidence>
<dbReference type="SUPFAM" id="SSF51182">
    <property type="entry name" value="RmlC-like cupins"/>
    <property type="match status" value="1"/>
</dbReference>
<name>A0A7J7D670_TRIWF</name>
<proteinExistence type="inferred from homology"/>
<dbReference type="InterPro" id="IPR011051">
    <property type="entry name" value="RmlC_Cupin_sf"/>
</dbReference>
<feature type="domain" description="Cupin type-1" evidence="7">
    <location>
        <begin position="41"/>
        <end position="247"/>
    </location>
</feature>
<evidence type="ECO:0000256" key="5">
    <source>
        <dbReference type="SAM" id="MobiDB-lite"/>
    </source>
</evidence>
<dbReference type="CDD" id="cd02243">
    <property type="entry name" value="cupin_11S_legumin_C"/>
    <property type="match status" value="1"/>
</dbReference>
<protein>
    <recommendedName>
        <fullName evidence="7">Cupin type-1 domain-containing protein</fullName>
    </recommendedName>
</protein>